<evidence type="ECO:0000256" key="1">
    <source>
        <dbReference type="ARBA" id="ARBA00022617"/>
    </source>
</evidence>
<accession>A0A2U3KJ16</accession>
<evidence type="ECO:0000259" key="5">
    <source>
        <dbReference type="PROSITE" id="PS51007"/>
    </source>
</evidence>
<dbReference type="InterPro" id="IPR015943">
    <property type="entry name" value="WD40/YVTN_repeat-like_dom_sf"/>
</dbReference>
<evidence type="ECO:0000313" key="6">
    <source>
        <dbReference type="EMBL" id="SPF39645.1"/>
    </source>
</evidence>
<dbReference type="SUPFAM" id="SSF46626">
    <property type="entry name" value="Cytochrome c"/>
    <property type="match status" value="2"/>
</dbReference>
<evidence type="ECO:0000313" key="7">
    <source>
        <dbReference type="Proteomes" id="UP000238701"/>
    </source>
</evidence>
<dbReference type="InterPro" id="IPR011044">
    <property type="entry name" value="Quino_amine_DH_bsu"/>
</dbReference>
<dbReference type="GO" id="GO:0009055">
    <property type="term" value="F:electron transfer activity"/>
    <property type="evidence" value="ECO:0007669"/>
    <property type="project" value="InterPro"/>
</dbReference>
<dbReference type="PROSITE" id="PS51007">
    <property type="entry name" value="CYTC"/>
    <property type="match status" value="2"/>
</dbReference>
<dbReference type="SUPFAM" id="SSF50969">
    <property type="entry name" value="YVTN repeat-like/Quinoprotein amine dehydrogenase"/>
    <property type="match status" value="1"/>
</dbReference>
<dbReference type="GO" id="GO:0020037">
    <property type="term" value="F:heme binding"/>
    <property type="evidence" value="ECO:0007669"/>
    <property type="project" value="InterPro"/>
</dbReference>
<keyword evidence="3 4" id="KW-0408">Iron</keyword>
<proteinExistence type="predicted"/>
<dbReference type="PANTHER" id="PTHR47197:SF3">
    <property type="entry name" value="DIHYDRO-HEME D1 DEHYDROGENASE"/>
    <property type="match status" value="1"/>
</dbReference>
<keyword evidence="1 4" id="KW-0349">Heme</keyword>
<name>A0A2U3KJ16_9BACT</name>
<dbReference type="Gene3D" id="2.130.10.10">
    <property type="entry name" value="YVTN repeat-like/Quinoprotein amine dehydrogenase"/>
    <property type="match status" value="1"/>
</dbReference>
<dbReference type="Gene3D" id="1.10.760.10">
    <property type="entry name" value="Cytochrome c-like domain"/>
    <property type="match status" value="1"/>
</dbReference>
<dbReference type="AlphaFoldDB" id="A0A2U3KJ16"/>
<dbReference type="PANTHER" id="PTHR47197">
    <property type="entry name" value="PROTEIN NIRF"/>
    <property type="match status" value="1"/>
</dbReference>
<dbReference type="InterPro" id="IPR051200">
    <property type="entry name" value="Host-pathogen_enzymatic-act"/>
</dbReference>
<evidence type="ECO:0000256" key="4">
    <source>
        <dbReference type="PROSITE-ProRule" id="PRU00433"/>
    </source>
</evidence>
<dbReference type="OrthoDB" id="9772811at2"/>
<dbReference type="InterPro" id="IPR011964">
    <property type="entry name" value="YVTN_b-propeller_repeat"/>
</dbReference>
<reference evidence="7" key="1">
    <citation type="submission" date="2018-02" db="EMBL/GenBank/DDBJ databases">
        <authorList>
            <person name="Hausmann B."/>
        </authorList>
    </citation>
    <scope>NUCLEOTIDE SEQUENCE [LARGE SCALE GENOMIC DNA]</scope>
    <source>
        <strain evidence="7">Peat soil MAG SbA1</strain>
    </source>
</reference>
<feature type="domain" description="Cytochrome c" evidence="5">
    <location>
        <begin position="406"/>
        <end position="511"/>
    </location>
</feature>
<dbReference type="GO" id="GO:0046872">
    <property type="term" value="F:metal ion binding"/>
    <property type="evidence" value="ECO:0007669"/>
    <property type="project" value="UniProtKB-KW"/>
</dbReference>
<dbReference type="InterPro" id="IPR036909">
    <property type="entry name" value="Cyt_c-like_dom_sf"/>
</dbReference>
<protein>
    <submittedName>
        <fullName evidence="6">40-residue YVTN family beta-propeller repeat protein</fullName>
    </submittedName>
</protein>
<dbReference type="Proteomes" id="UP000238701">
    <property type="component" value="Unassembled WGS sequence"/>
</dbReference>
<evidence type="ECO:0000256" key="3">
    <source>
        <dbReference type="ARBA" id="ARBA00023004"/>
    </source>
</evidence>
<keyword evidence="2 4" id="KW-0479">Metal-binding</keyword>
<dbReference type="Pfam" id="PF10282">
    <property type="entry name" value="Lactonase"/>
    <property type="match status" value="1"/>
</dbReference>
<dbReference type="NCBIfam" id="TIGR02276">
    <property type="entry name" value="beta_rpt_yvtn"/>
    <property type="match status" value="3"/>
</dbReference>
<evidence type="ECO:0000256" key="2">
    <source>
        <dbReference type="ARBA" id="ARBA00022723"/>
    </source>
</evidence>
<organism evidence="6 7">
    <name type="scientific">Candidatus Sulfotelmatobacter kueseliae</name>
    <dbReference type="NCBI Taxonomy" id="2042962"/>
    <lineage>
        <taxon>Bacteria</taxon>
        <taxon>Pseudomonadati</taxon>
        <taxon>Acidobacteriota</taxon>
        <taxon>Terriglobia</taxon>
        <taxon>Terriglobales</taxon>
        <taxon>Candidatus Korobacteraceae</taxon>
        <taxon>Candidatus Sulfotelmatobacter</taxon>
    </lineage>
</organism>
<dbReference type="InterPro" id="IPR009056">
    <property type="entry name" value="Cyt_c-like_dom"/>
</dbReference>
<dbReference type="InterPro" id="IPR019405">
    <property type="entry name" value="Lactonase_7-beta_prop"/>
</dbReference>
<sequence length="638" mass="69404">MQACSTIRARIWLGARITAILAAALIGIAAQPAARQAPAIRERYLSPIEMTFSSDGRLLYVVCEGSDEVRVVDVQSGKVENSIPVGHVPRGIAISPDGRQLYITNAWSDSVSVIDTTSLKVVETLPTGFEPAGVVADRSGTALYVANRLSGDVSVIDLRAGQEAKRLLAGRGASYLALSPDGKQVYCTHIYPNPGAHRTPPNSEITVIDTARQIVVERKPLHNVAGVFHVALSADGRLGVVAQLRPKNLIPLAHVEHGWVFGDSLTLFGEDVGEPVQIPLDELDRYYALPWGVAIAPDKSKIFLTTAGAESVTVIDVSRLLKTVRTRRAPAGKSARATSFVNDLSASADYVLTRIPVGHNPRGVVLSPDGKRLYVANRLDDDIAVIDTTSAQVVSTMGLGGPKTADALRRGERLFYTADFAFQGGFGCSNCHLDATIDGLQWDLEPDGFGKDIVDNRSLEDLAGTEPFKWNGGNPDMPTECGPRTEKFFYRSQSFTPQELTDLVTFVYSLPYRPNRYRLANGQLTAAQERGKAIFERTKTKNGMAIPEDSQCSYCHSGPKYTNQRQIDVGTGKLTDRSPVIDVPQLPNVAYSAPYLHDGSARSLEEIWTVFNPKDTHGVTNDLTKDELNDLVEYLKTL</sequence>
<dbReference type="EMBL" id="OMOD01000121">
    <property type="protein sequence ID" value="SPF39645.1"/>
    <property type="molecule type" value="Genomic_DNA"/>
</dbReference>
<gene>
    <name evidence="6" type="ORF">SBA1_290007</name>
</gene>
<feature type="domain" description="Cytochrome c" evidence="5">
    <location>
        <begin position="526"/>
        <end position="638"/>
    </location>
</feature>